<evidence type="ECO:0000256" key="2">
    <source>
        <dbReference type="SAM" id="MobiDB-lite"/>
    </source>
</evidence>
<name>A0A195E2H3_9HYME</name>
<protein>
    <recommendedName>
        <fullName evidence="3">RRM domain-containing protein</fullName>
    </recommendedName>
</protein>
<feature type="compositionally biased region" description="Polar residues" evidence="2">
    <location>
        <begin position="615"/>
        <end position="640"/>
    </location>
</feature>
<dbReference type="PANTHER" id="PTHR22014">
    <property type="entry name" value="RNA-BINDING PROTEIN 33"/>
    <property type="match status" value="1"/>
</dbReference>
<feature type="region of interest" description="Disordered" evidence="2">
    <location>
        <begin position="226"/>
        <end position="272"/>
    </location>
</feature>
<keyword evidence="5" id="KW-1185">Reference proteome</keyword>
<dbReference type="SMART" id="SM00360">
    <property type="entry name" value="RRM"/>
    <property type="match status" value="1"/>
</dbReference>
<dbReference type="InterPro" id="IPR000504">
    <property type="entry name" value="RRM_dom"/>
</dbReference>
<dbReference type="InterPro" id="IPR039878">
    <property type="entry name" value="RBM33"/>
</dbReference>
<sequence>MADYVKIVCIHWLHSVDSTALQPFYDSSFSDDTLLDEDLGDEEYDLGNDEEEALLADDYELERQNSYKGEEETDDVLDLGVTDALDDLDAEDENIEFSRGNTDKRSDNDFYKDGEHPETQSSSYYEQDENAEYANEHEALPQSNRNLESNSINVSNNIGMGDLREKLQKNVQKSMYIGNGQGMEDDDCEEAKERRNRFQNERTMISQRMNNDIPDTLENILTSEPSRTSFRGRGRGRGARGSRGRFNVQTGNFNPRFGTARPSFENQPSVCRPPLIETRPPCLLGVPSNMQNQQIIYQQANPQQPFQQPFGLNGPMQGPPAQFVENRPQFNPGQFQGPLGLRPIGSRLPEYGPRGPLTVGSMQGPGYNCPPNQPPYHSSMQSPFQNPVGIMQENRPMQSNQGPLLQGNSGGVSLLGNPNILPPGNPNMLPPGGNLPMPPMQGFPRQQPSQGPPMQNLPTVPQMPSQPPFENRLPPFQESQFEGRSVYDARAGYHPDQVPNSQFNNTMPPVPQQSVSNVSHSVSLPPGHKILINPHFRGTVQPGNDARLAWDSNQQVQSQVSHGGQFPQPPSLYQNQGPYTQSQQGSSQYQQNYQQNKSDDPYAYFSDVWQENRPQRSQNMSPSKHYPSDNNYSRESSYNDSKFKSEGQWDQRDNYQEDHRGSHQSYRERDLPLRTRNDHIQRSKTPPNVYRGDSYDQKIRSTNFTSRGVNRPPQKRISESSDKGQRELSPKRSKPPNRNLQEVRRVHTAGETIVDKDEDNDPEMQEYRKKMEEQKRLREKLLREKENRRKMAAIEKQNEDTKIDSNTITANENIQQETKSVSTLMGLVNDTVKIRPTVTKGRSRPVNTQNTEAADRPSNMRIIRTIQTNDLSDTSGSKNNSGQVTNQAIDIIQTRQAVQSSGMRRVVIQKPLINSQKVATTIQKTVSNLQKNQGQQKISNVQVIQTQKVLQNQSNALQKSTVVGSKASIINQRVMGHKAPSGLQKTVINENANVYIQKATSAQQNSQRIVLQKSAIQAKKLSEIKTNTVKLENLAASTSEAQIRRMCQAIGTIENIRMGEGNATIVFKTQSAAMVFHKKYQRKMLDLSLITVRLVPQSAPGSKAVTTVAKKF</sequence>
<evidence type="ECO:0000259" key="3">
    <source>
        <dbReference type="SMART" id="SM00360"/>
    </source>
</evidence>
<dbReference type="EMBL" id="KQ979763">
    <property type="protein sequence ID" value="KYN19276.1"/>
    <property type="molecule type" value="Genomic_DNA"/>
</dbReference>
<dbReference type="PANTHER" id="PTHR22014:SF2">
    <property type="entry name" value="RNA-BINDING PROTEIN 33"/>
    <property type="match status" value="1"/>
</dbReference>
<feature type="region of interest" description="Disordered" evidence="2">
    <location>
        <begin position="87"/>
        <end position="123"/>
    </location>
</feature>
<feature type="compositionally biased region" description="Low complexity" evidence="2">
    <location>
        <begin position="576"/>
        <end position="596"/>
    </location>
</feature>
<dbReference type="SUPFAM" id="SSF54928">
    <property type="entry name" value="RNA-binding domain, RBD"/>
    <property type="match status" value="1"/>
</dbReference>
<organism evidence="4 5">
    <name type="scientific">Trachymyrmex cornetzi</name>
    <dbReference type="NCBI Taxonomy" id="471704"/>
    <lineage>
        <taxon>Eukaryota</taxon>
        <taxon>Metazoa</taxon>
        <taxon>Ecdysozoa</taxon>
        <taxon>Arthropoda</taxon>
        <taxon>Hexapoda</taxon>
        <taxon>Insecta</taxon>
        <taxon>Pterygota</taxon>
        <taxon>Neoptera</taxon>
        <taxon>Endopterygota</taxon>
        <taxon>Hymenoptera</taxon>
        <taxon>Apocrita</taxon>
        <taxon>Aculeata</taxon>
        <taxon>Formicoidea</taxon>
        <taxon>Formicidae</taxon>
        <taxon>Myrmicinae</taxon>
        <taxon>Trachymyrmex</taxon>
    </lineage>
</organism>
<dbReference type="CDD" id="cd00590">
    <property type="entry name" value="RRM_SF"/>
    <property type="match status" value="1"/>
</dbReference>
<gene>
    <name evidence="4" type="ORF">ALC57_08453</name>
</gene>
<keyword evidence="1" id="KW-0694">RNA-binding</keyword>
<feature type="compositionally biased region" description="Basic and acidic residues" evidence="2">
    <location>
        <begin position="716"/>
        <end position="730"/>
    </location>
</feature>
<evidence type="ECO:0000313" key="5">
    <source>
        <dbReference type="Proteomes" id="UP000078492"/>
    </source>
</evidence>
<evidence type="ECO:0000256" key="1">
    <source>
        <dbReference type="ARBA" id="ARBA00022884"/>
    </source>
</evidence>
<accession>A0A195E2H3</accession>
<feature type="compositionally biased region" description="Low complexity" evidence="2">
    <location>
        <begin position="554"/>
        <end position="565"/>
    </location>
</feature>
<evidence type="ECO:0000313" key="4">
    <source>
        <dbReference type="EMBL" id="KYN19276.1"/>
    </source>
</evidence>
<dbReference type="InterPro" id="IPR012677">
    <property type="entry name" value="Nucleotide-bd_a/b_plait_sf"/>
</dbReference>
<reference evidence="4 5" key="1">
    <citation type="submission" date="2015-09" db="EMBL/GenBank/DDBJ databases">
        <title>Trachymyrmex cornetzi WGS genome.</title>
        <authorList>
            <person name="Nygaard S."/>
            <person name="Hu H."/>
            <person name="Boomsma J."/>
            <person name="Zhang G."/>
        </authorList>
    </citation>
    <scope>NUCLEOTIDE SEQUENCE [LARGE SCALE GENOMIC DNA]</scope>
    <source>
        <strain evidence="4">Tcor2-1</strain>
        <tissue evidence="4">Whole body</tissue>
    </source>
</reference>
<dbReference type="Gene3D" id="3.30.70.330">
    <property type="match status" value="1"/>
</dbReference>
<dbReference type="InterPro" id="IPR035979">
    <property type="entry name" value="RBD_domain_sf"/>
</dbReference>
<feature type="compositionally biased region" description="Basic residues" evidence="2">
    <location>
        <begin position="230"/>
        <end position="243"/>
    </location>
</feature>
<feature type="compositionally biased region" description="Basic and acidic residues" evidence="2">
    <location>
        <begin position="101"/>
        <end position="118"/>
    </location>
</feature>
<proteinExistence type="predicted"/>
<feature type="compositionally biased region" description="Basic and acidic residues" evidence="2">
    <location>
        <begin position="641"/>
        <end position="681"/>
    </location>
</feature>
<feature type="domain" description="RRM" evidence="3">
    <location>
        <begin position="1028"/>
        <end position="1093"/>
    </location>
</feature>
<dbReference type="GO" id="GO:0003723">
    <property type="term" value="F:RNA binding"/>
    <property type="evidence" value="ECO:0007669"/>
    <property type="project" value="UniProtKB-KW"/>
</dbReference>
<dbReference type="AlphaFoldDB" id="A0A195E2H3"/>
<dbReference type="Proteomes" id="UP000078492">
    <property type="component" value="Unassembled WGS sequence"/>
</dbReference>
<feature type="region of interest" description="Disordered" evidence="2">
    <location>
        <begin position="533"/>
        <end position="773"/>
    </location>
</feature>
<dbReference type="STRING" id="471704.A0A195E2H3"/>